<evidence type="ECO:0000259" key="3">
    <source>
        <dbReference type="PROSITE" id="PS50977"/>
    </source>
</evidence>
<proteinExistence type="predicted"/>
<accession>A0A428ZC78</accession>
<dbReference type="PROSITE" id="PS50977">
    <property type="entry name" value="HTH_TETR_2"/>
    <property type="match status" value="1"/>
</dbReference>
<dbReference type="SUPFAM" id="SSF46689">
    <property type="entry name" value="Homeodomain-like"/>
    <property type="match status" value="1"/>
</dbReference>
<dbReference type="GO" id="GO:0003700">
    <property type="term" value="F:DNA-binding transcription factor activity"/>
    <property type="evidence" value="ECO:0007669"/>
    <property type="project" value="TreeGrafter"/>
</dbReference>
<dbReference type="Pfam" id="PF00440">
    <property type="entry name" value="TetR_N"/>
    <property type="match status" value="1"/>
</dbReference>
<dbReference type="InterPro" id="IPR050109">
    <property type="entry name" value="HTH-type_TetR-like_transc_reg"/>
</dbReference>
<dbReference type="PRINTS" id="PR00455">
    <property type="entry name" value="HTHTETR"/>
</dbReference>
<evidence type="ECO:0000313" key="5">
    <source>
        <dbReference type="Proteomes" id="UP000287547"/>
    </source>
</evidence>
<gene>
    <name evidence="4" type="ORF">DMH04_15845</name>
</gene>
<dbReference type="Proteomes" id="UP000287547">
    <property type="component" value="Unassembled WGS sequence"/>
</dbReference>
<evidence type="ECO:0000313" key="4">
    <source>
        <dbReference type="EMBL" id="RSM85687.1"/>
    </source>
</evidence>
<evidence type="ECO:0000256" key="1">
    <source>
        <dbReference type="ARBA" id="ARBA00023125"/>
    </source>
</evidence>
<name>A0A428ZC78_KIBAR</name>
<dbReference type="EMBL" id="QHKI01000011">
    <property type="protein sequence ID" value="RSM85687.1"/>
    <property type="molecule type" value="Genomic_DNA"/>
</dbReference>
<dbReference type="InterPro" id="IPR009057">
    <property type="entry name" value="Homeodomain-like_sf"/>
</dbReference>
<dbReference type="OrthoDB" id="4214267at2"/>
<evidence type="ECO:0000256" key="2">
    <source>
        <dbReference type="PROSITE-ProRule" id="PRU00335"/>
    </source>
</evidence>
<dbReference type="PANTHER" id="PTHR30055">
    <property type="entry name" value="HTH-TYPE TRANSCRIPTIONAL REGULATOR RUTR"/>
    <property type="match status" value="1"/>
</dbReference>
<protein>
    <submittedName>
        <fullName evidence="4">TetR/AcrR family transcriptional regulator</fullName>
    </submittedName>
</protein>
<dbReference type="GO" id="GO:0000976">
    <property type="term" value="F:transcription cis-regulatory region binding"/>
    <property type="evidence" value="ECO:0007669"/>
    <property type="project" value="TreeGrafter"/>
</dbReference>
<dbReference type="Gene3D" id="1.10.357.10">
    <property type="entry name" value="Tetracycline Repressor, domain 2"/>
    <property type="match status" value="1"/>
</dbReference>
<dbReference type="InterPro" id="IPR001647">
    <property type="entry name" value="HTH_TetR"/>
</dbReference>
<dbReference type="SUPFAM" id="SSF48498">
    <property type="entry name" value="Tetracyclin repressor-like, C-terminal domain"/>
    <property type="match status" value="1"/>
</dbReference>
<sequence>MAPPPTNARERILDAATKLFDRYGVHAVGMQRIIDEAKCGKHLLYREFESKDALVTAYLRRCERNWVQTLKATLASGVPPEEQLVELVRLVGDNVPGTRGCPIRNTFREFPDERHPAHQAAFDHFAVVREQVCELASRTTAADPERLADRILLIVNGLFNSGSVLSPEENAAVAVQLVRDVVLIETTMSHRVP</sequence>
<dbReference type="InterPro" id="IPR036271">
    <property type="entry name" value="Tet_transcr_reg_TetR-rel_C_sf"/>
</dbReference>
<feature type="DNA-binding region" description="H-T-H motif" evidence="2">
    <location>
        <begin position="29"/>
        <end position="48"/>
    </location>
</feature>
<dbReference type="PANTHER" id="PTHR30055:SF200">
    <property type="entry name" value="HTH-TYPE TRANSCRIPTIONAL REPRESSOR BDCR"/>
    <property type="match status" value="1"/>
</dbReference>
<feature type="domain" description="HTH tetR-type" evidence="3">
    <location>
        <begin position="6"/>
        <end position="66"/>
    </location>
</feature>
<comment type="caution">
    <text evidence="4">The sequence shown here is derived from an EMBL/GenBank/DDBJ whole genome shotgun (WGS) entry which is preliminary data.</text>
</comment>
<organism evidence="4 5">
    <name type="scientific">Kibdelosporangium aridum</name>
    <dbReference type="NCBI Taxonomy" id="2030"/>
    <lineage>
        <taxon>Bacteria</taxon>
        <taxon>Bacillati</taxon>
        <taxon>Actinomycetota</taxon>
        <taxon>Actinomycetes</taxon>
        <taxon>Pseudonocardiales</taxon>
        <taxon>Pseudonocardiaceae</taxon>
        <taxon>Kibdelosporangium</taxon>
    </lineage>
</organism>
<dbReference type="RefSeq" id="WP_051796286.1">
    <property type="nucleotide sequence ID" value="NZ_QHKI01000011.1"/>
</dbReference>
<keyword evidence="1 2" id="KW-0238">DNA-binding</keyword>
<reference evidence="4 5" key="1">
    <citation type="submission" date="2018-05" db="EMBL/GenBank/DDBJ databases">
        <title>Evolution of GPA BGCs.</title>
        <authorList>
            <person name="Waglechner N."/>
            <person name="Wright G.D."/>
        </authorList>
    </citation>
    <scope>NUCLEOTIDE SEQUENCE [LARGE SCALE GENOMIC DNA]</scope>
    <source>
        <strain evidence="4 5">A82846</strain>
    </source>
</reference>
<dbReference type="AlphaFoldDB" id="A0A428ZC78"/>